<proteinExistence type="predicted"/>
<feature type="domain" description="VWFC" evidence="8">
    <location>
        <begin position="246"/>
        <end position="313"/>
    </location>
</feature>
<dbReference type="Pfam" id="PF23334">
    <property type="entry name" value="VWC2L_2nd"/>
    <property type="match status" value="1"/>
</dbReference>
<dbReference type="GO" id="GO:0030514">
    <property type="term" value="P:negative regulation of BMP signaling pathway"/>
    <property type="evidence" value="ECO:0000318"/>
    <property type="project" value="GO_Central"/>
</dbReference>
<evidence type="ECO:0000256" key="4">
    <source>
        <dbReference type="ARBA" id="ARBA00022729"/>
    </source>
</evidence>
<accession>A0A7M7LTT4</accession>
<evidence type="ECO:0000256" key="3">
    <source>
        <dbReference type="ARBA" id="ARBA00022525"/>
    </source>
</evidence>
<comment type="subcellular location">
    <subcellularLocation>
        <location evidence="1">Secreted</location>
    </subcellularLocation>
</comment>
<dbReference type="Pfam" id="PF00093">
    <property type="entry name" value="VWC"/>
    <property type="match status" value="1"/>
</dbReference>
<dbReference type="KEGG" id="spu:588375"/>
<dbReference type="GeneID" id="588375"/>
<dbReference type="Gene3D" id="2.10.70.10">
    <property type="entry name" value="Complement Module, domain 1"/>
    <property type="match status" value="1"/>
</dbReference>
<sequence>MADRIMNIGVFWILATVALSVAGPTETGICPFGGRTYRLGESWHPYLVPTGLDPCTTCTCIEDDHVTCTREECPRPTCSSPRRIPGQCCLVCPDGDMVTEAPLVAPVVEEPSYPGCEYKGKALHHGDLFSVDDIFTSRREDQCAQCGCTLGRIYCALKTCLPLSCPELEQLIFPDSCCPVCVYEDGTTQTQEILEPDPESNGLHRAINPNFLLQTNNVPLINNFPSIPITGLDITSGNPEDSTSQQVCESNGKTYQNGQTWHPILFPFGRVDCILCRCQDGQTSCSRMACPSDDELPCRNPQYVSKQCCKVCPDTSQVEPTPLPPLCLRGRETILLYRYQPELVPGTDHTQTFTYALENVVTSQVEIRQWTFSEGQISNFVIEEVSSERFQRAHAENRDGRFQLHGATTLRKVQKLRKKEARLERRCAVRCVKQALKLPRSLSARGVERSHDCDVRTRWQTRPRSDEQSLR</sequence>
<dbReference type="PANTHER" id="PTHR46303">
    <property type="entry name" value="VWFC DOMAIN-CONTAINING PROTEIN"/>
    <property type="match status" value="1"/>
</dbReference>
<dbReference type="PROSITE" id="PS50184">
    <property type="entry name" value="VWFC_2"/>
    <property type="match status" value="3"/>
</dbReference>
<protein>
    <recommendedName>
        <fullName evidence="8">VWFC domain-containing protein</fullName>
    </recommendedName>
</protein>
<keyword evidence="4 7" id="KW-0732">Signal</keyword>
<evidence type="ECO:0000256" key="5">
    <source>
        <dbReference type="ARBA" id="ARBA00022737"/>
    </source>
</evidence>
<evidence type="ECO:0000313" key="10">
    <source>
        <dbReference type="Proteomes" id="UP000007110"/>
    </source>
</evidence>
<evidence type="ECO:0000256" key="7">
    <source>
        <dbReference type="SAM" id="SignalP"/>
    </source>
</evidence>
<dbReference type="InterPro" id="IPR045717">
    <property type="entry name" value="CHRDL1/2"/>
</dbReference>
<feature type="signal peptide" evidence="7">
    <location>
        <begin position="1"/>
        <end position="22"/>
    </location>
</feature>
<dbReference type="FunCoup" id="A0A7M7LTT4">
    <property type="interactions" value="1614"/>
</dbReference>
<keyword evidence="10" id="KW-1185">Reference proteome</keyword>
<evidence type="ECO:0000256" key="6">
    <source>
        <dbReference type="ARBA" id="ARBA00023180"/>
    </source>
</evidence>
<dbReference type="SUPFAM" id="SSF57603">
    <property type="entry name" value="FnI-like domain"/>
    <property type="match status" value="3"/>
</dbReference>
<keyword evidence="6" id="KW-0325">Glycoprotein</keyword>
<keyword evidence="5" id="KW-0677">Repeat</keyword>
<organism evidence="9 10">
    <name type="scientific">Strongylocentrotus purpuratus</name>
    <name type="common">Purple sea urchin</name>
    <dbReference type="NCBI Taxonomy" id="7668"/>
    <lineage>
        <taxon>Eukaryota</taxon>
        <taxon>Metazoa</taxon>
        <taxon>Echinodermata</taxon>
        <taxon>Eleutherozoa</taxon>
        <taxon>Echinozoa</taxon>
        <taxon>Echinoidea</taxon>
        <taxon>Euechinoidea</taxon>
        <taxon>Echinacea</taxon>
        <taxon>Camarodonta</taxon>
        <taxon>Echinidea</taxon>
        <taxon>Strongylocentrotidae</taxon>
        <taxon>Strongylocentrotus</taxon>
    </lineage>
</organism>
<dbReference type="GO" id="GO:0030154">
    <property type="term" value="P:cell differentiation"/>
    <property type="evidence" value="ECO:0000318"/>
    <property type="project" value="GO_Central"/>
</dbReference>
<feature type="domain" description="VWFC" evidence="8">
    <location>
        <begin position="114"/>
        <end position="182"/>
    </location>
</feature>
<dbReference type="SMART" id="SM00214">
    <property type="entry name" value="VWC"/>
    <property type="match status" value="3"/>
</dbReference>
<evidence type="ECO:0000313" key="9">
    <source>
        <dbReference type="EnsemblMetazoa" id="XP_011679947"/>
    </source>
</evidence>
<dbReference type="GO" id="GO:0036122">
    <property type="term" value="F:BMP binding"/>
    <property type="evidence" value="ECO:0000318"/>
    <property type="project" value="GO_Central"/>
</dbReference>
<dbReference type="EnsemblMetazoa" id="XM_011681645">
    <property type="protein sequence ID" value="XP_011679947"/>
    <property type="gene ID" value="LOC588375"/>
</dbReference>
<dbReference type="PROSITE" id="PS01208">
    <property type="entry name" value="VWFC_1"/>
    <property type="match status" value="2"/>
</dbReference>
<dbReference type="Gene3D" id="6.20.200.20">
    <property type="match status" value="2"/>
</dbReference>
<name>A0A7M7LTT4_STRPU</name>
<keyword evidence="3" id="KW-0964">Secreted</keyword>
<dbReference type="OMA" id="ECKKINC"/>
<dbReference type="AlphaFoldDB" id="A0A7M7LTT4"/>
<keyword evidence="2" id="KW-0217">Developmental protein</keyword>
<evidence type="ECO:0000259" key="8">
    <source>
        <dbReference type="PROSITE" id="PS50184"/>
    </source>
</evidence>
<reference evidence="10" key="1">
    <citation type="submission" date="2015-02" db="EMBL/GenBank/DDBJ databases">
        <title>Genome sequencing for Strongylocentrotus purpuratus.</title>
        <authorList>
            <person name="Murali S."/>
            <person name="Liu Y."/>
            <person name="Vee V."/>
            <person name="English A."/>
            <person name="Wang M."/>
            <person name="Skinner E."/>
            <person name="Han Y."/>
            <person name="Muzny D.M."/>
            <person name="Worley K.C."/>
            <person name="Gibbs R.A."/>
        </authorList>
    </citation>
    <scope>NUCLEOTIDE SEQUENCE</scope>
</reference>
<feature type="domain" description="VWFC" evidence="8">
    <location>
        <begin position="28"/>
        <end position="93"/>
    </location>
</feature>
<dbReference type="RefSeq" id="XP_011679947.2">
    <property type="nucleotide sequence ID" value="XM_011681645.2"/>
</dbReference>
<feature type="chain" id="PRO_5029519732" description="VWFC domain-containing protein" evidence="7">
    <location>
        <begin position="23"/>
        <end position="471"/>
    </location>
</feature>
<dbReference type="Proteomes" id="UP000007110">
    <property type="component" value="Unassembled WGS sequence"/>
</dbReference>
<dbReference type="GO" id="GO:0005576">
    <property type="term" value="C:extracellular region"/>
    <property type="evidence" value="ECO:0007669"/>
    <property type="project" value="UniProtKB-SubCell"/>
</dbReference>
<evidence type="ECO:0000256" key="2">
    <source>
        <dbReference type="ARBA" id="ARBA00022473"/>
    </source>
</evidence>
<dbReference type="InterPro" id="IPR001007">
    <property type="entry name" value="VWF_dom"/>
</dbReference>
<reference evidence="9" key="2">
    <citation type="submission" date="2021-01" db="UniProtKB">
        <authorList>
            <consortium name="EnsemblMetazoa"/>
        </authorList>
    </citation>
    <scope>IDENTIFICATION</scope>
</reference>
<evidence type="ECO:0000256" key="1">
    <source>
        <dbReference type="ARBA" id="ARBA00004613"/>
    </source>
</evidence>
<dbReference type="OrthoDB" id="8173378at2759"/>
<dbReference type="InterPro" id="IPR045716">
    <property type="entry name" value="CHRDL_1/2_C"/>
</dbReference>
<dbReference type="PANTHER" id="PTHR46303:SF1">
    <property type="entry name" value="VWFC DOMAIN-CONTAINING PROTEIN"/>
    <property type="match status" value="1"/>
</dbReference>
<dbReference type="Pfam" id="PF19548">
    <property type="entry name" value="CHRDL_1_2_C"/>
    <property type="match status" value="1"/>
</dbReference>
<dbReference type="InParanoid" id="A0A7M7LTT4"/>